<comment type="caution">
    <text evidence="4">The sequence shown here is derived from an EMBL/GenBank/DDBJ whole genome shotgun (WGS) entry which is preliminary data.</text>
</comment>
<feature type="domain" description="Alkaline phosphatase-like protein PglZ N-terminal" evidence="2">
    <location>
        <begin position="12"/>
        <end position="103"/>
    </location>
</feature>
<dbReference type="RefSeq" id="WP_307361511.1">
    <property type="nucleotide sequence ID" value="NZ_JAUSTB010000012.1"/>
</dbReference>
<organism evidence="4 5">
    <name type="scientific">Pseudarthrobacter niigatensis</name>
    <dbReference type="NCBI Taxonomy" id="369935"/>
    <lineage>
        <taxon>Bacteria</taxon>
        <taxon>Bacillati</taxon>
        <taxon>Actinomycetota</taxon>
        <taxon>Actinomycetes</taxon>
        <taxon>Micrococcales</taxon>
        <taxon>Micrococcaceae</taxon>
        <taxon>Pseudarthrobacter</taxon>
    </lineage>
</organism>
<dbReference type="Pfam" id="PF25863">
    <property type="entry name" value="PglZ_C"/>
    <property type="match status" value="1"/>
</dbReference>
<feature type="domain" description="Alkaline phosphatase-like protein PglZ C-terminal" evidence="3">
    <location>
        <begin position="813"/>
        <end position="913"/>
    </location>
</feature>
<dbReference type="Pfam" id="PF08665">
    <property type="entry name" value="PglZ"/>
    <property type="match status" value="1"/>
</dbReference>
<gene>
    <name evidence="4" type="ORF">J2T23_003216</name>
</gene>
<dbReference type="InterPro" id="IPR047992">
    <property type="entry name" value="BREX_PglZ"/>
</dbReference>
<evidence type="ECO:0000313" key="4">
    <source>
        <dbReference type="EMBL" id="MDQ0147306.1"/>
    </source>
</evidence>
<reference evidence="4 5" key="1">
    <citation type="submission" date="2023-07" db="EMBL/GenBank/DDBJ databases">
        <title>Sorghum-associated microbial communities from plants grown in Nebraska, USA.</title>
        <authorList>
            <person name="Schachtman D."/>
        </authorList>
    </citation>
    <scope>NUCLEOTIDE SEQUENCE [LARGE SCALE GENOMIC DNA]</scope>
    <source>
        <strain evidence="4 5">DS1001</strain>
    </source>
</reference>
<accession>A0AAJ1SZ87</accession>
<dbReference type="EMBL" id="JAUSTB010000012">
    <property type="protein sequence ID" value="MDQ0147306.1"/>
    <property type="molecule type" value="Genomic_DNA"/>
</dbReference>
<evidence type="ECO:0000313" key="5">
    <source>
        <dbReference type="Proteomes" id="UP001239267"/>
    </source>
</evidence>
<dbReference type="NCBIfam" id="NF033446">
    <property type="entry name" value="BREX_PglZ_2"/>
    <property type="match status" value="1"/>
</dbReference>
<evidence type="ECO:0000259" key="3">
    <source>
        <dbReference type="Pfam" id="PF25863"/>
    </source>
</evidence>
<dbReference type="Proteomes" id="UP001239267">
    <property type="component" value="Unassembled WGS sequence"/>
</dbReference>
<evidence type="ECO:0000259" key="1">
    <source>
        <dbReference type="Pfam" id="PF25861"/>
    </source>
</evidence>
<dbReference type="Pfam" id="PF25861">
    <property type="entry name" value="PglZ_2nd"/>
    <property type="match status" value="1"/>
</dbReference>
<protein>
    <recommendedName>
        <fullName evidence="6">PglZ domain-containing protein</fullName>
    </recommendedName>
</protein>
<feature type="domain" description="Alkaline phosphatase-like protein PglZ second" evidence="1">
    <location>
        <begin position="177"/>
        <end position="329"/>
    </location>
</feature>
<evidence type="ECO:0000259" key="2">
    <source>
        <dbReference type="Pfam" id="PF25862"/>
    </source>
</evidence>
<proteinExistence type="predicted"/>
<name>A0AAJ1SZ87_9MICC</name>
<evidence type="ECO:0008006" key="6">
    <source>
        <dbReference type="Google" id="ProtNLM"/>
    </source>
</evidence>
<dbReference type="InterPro" id="IPR058882">
    <property type="entry name" value="PglZ_C"/>
</dbReference>
<sequence length="918" mass="97168">MNGQAAVQSTVSTAVVRSLISAARKHSTQRVIGLRAVPDADAERRFADSGERVHVLPCVSSLAIRDALRNRAGDEWLVILTDRPEEDLGAGILGHFANQRLQTPGAWEALKERFGADRIDRPLSTLKQRLPVAQGLLRITPDEGWPAAPGAVLTIDHAFASVAERQLALQRGPVDGLSVLDWTMRTDATDRMADLREFGGNELADAVLQWLTDRAGLAGKPLLRFLLTGRAAEAVPVGIALNVLTETGGRTAQDRQLSELALARLEHLWAGSAEPITPSMLAALGKSARNVVEAQLEDPARWQEAHAALQAADRLLTKIQASSLGRDSQLLPAGLTAMLQRLAETLRSFPGSGIDAVEKAWAAAEDHRLAYPLRGNAQDPRVAPFHAAVRLARWLTGDYALPDSFISAVHLHAHVHAWVDTAYNDVAAGVSDQLLGEGLATILRLTEQRRHGHDREFARLLATSTSSDEGRAAGRLDGAGDPVWHLERLLPSVVLPLARAKNTLLLVLDGMSAASAAELASTVLHGNEGWAEVIPAASERRGSAVAVMPTLTNLSRASLFSGQLTSGGQSRELSGFTALTKAGGIAQSQLFHKAPLDSSRPGLALQDDISVVIADQQTPLVACVLNTIDDALDKSDPAGTTWTPDTIRHLRPLLSAAMAAGRTVVMTSDHGHIVERRRGELRAFGETSSARSRLPETPIGEDEVLVQGRRVLAEGGRAVLAVDETLRYGPIKAGYHGGASPAEVVVPIVVLVPGDNVPDGWKLAPSQEPLWWSVVAGGGAARPAIPGAGLTKTAKDNTPSMLDILDSSDPVPAAPRLGAAVVSSGMYKAQKAIAGRLAVSDSQVASLVDALAAGSGTRLAKEAAAVVLQVAPARMDGAVAQLQKLLNVEGYGVLRVDGSMLVLDARLLREQFGVTDHG</sequence>
<dbReference type="Pfam" id="PF25862">
    <property type="entry name" value="PglZ_1st"/>
    <property type="match status" value="1"/>
</dbReference>
<dbReference type="InterPro" id="IPR058881">
    <property type="entry name" value="PglZ_2nd"/>
</dbReference>
<dbReference type="InterPro" id="IPR058880">
    <property type="entry name" value="PglZ_N"/>
</dbReference>
<dbReference type="AlphaFoldDB" id="A0AAJ1SZ87"/>
<keyword evidence="5" id="KW-1185">Reference proteome</keyword>